<dbReference type="PANTHER" id="PTHR12461:SF99">
    <property type="entry name" value="BIFUNCTIONAL PEPTIDASE AND (3S)-LYSYL HYDROXYLASE JMJD7"/>
    <property type="match status" value="1"/>
</dbReference>
<organism evidence="2 3">
    <name type="scientific">Golovinomyces cichoracearum</name>
    <dbReference type="NCBI Taxonomy" id="62708"/>
    <lineage>
        <taxon>Eukaryota</taxon>
        <taxon>Fungi</taxon>
        <taxon>Dikarya</taxon>
        <taxon>Ascomycota</taxon>
        <taxon>Pezizomycotina</taxon>
        <taxon>Leotiomycetes</taxon>
        <taxon>Erysiphales</taxon>
        <taxon>Erysiphaceae</taxon>
        <taxon>Golovinomyces</taxon>
    </lineage>
</organism>
<dbReference type="SUPFAM" id="SSF51197">
    <property type="entry name" value="Clavaminate synthase-like"/>
    <property type="match status" value="1"/>
</dbReference>
<dbReference type="Pfam" id="PF13621">
    <property type="entry name" value="Cupin_8"/>
    <property type="match status" value="1"/>
</dbReference>
<comment type="caution">
    <text evidence="2">The sequence shown here is derived from an EMBL/GenBank/DDBJ whole genome shotgun (WGS) entry which is preliminary data.</text>
</comment>
<dbReference type="AlphaFoldDB" id="A0A420I266"/>
<dbReference type="InterPro" id="IPR003347">
    <property type="entry name" value="JmjC_dom"/>
</dbReference>
<dbReference type="PROSITE" id="PS51184">
    <property type="entry name" value="JMJC"/>
    <property type="match status" value="1"/>
</dbReference>
<dbReference type="Proteomes" id="UP000285405">
    <property type="component" value="Unassembled WGS sequence"/>
</dbReference>
<accession>A0A420I266</accession>
<dbReference type="PANTHER" id="PTHR12461">
    <property type="entry name" value="HYPOXIA-INDUCIBLE FACTOR 1 ALPHA INHIBITOR-RELATED"/>
    <property type="match status" value="1"/>
</dbReference>
<dbReference type="OrthoDB" id="415358at2759"/>
<evidence type="ECO:0000313" key="2">
    <source>
        <dbReference type="EMBL" id="RKF63737.1"/>
    </source>
</evidence>
<evidence type="ECO:0000259" key="1">
    <source>
        <dbReference type="PROSITE" id="PS51184"/>
    </source>
</evidence>
<sequence length="312" mass="36349">MEKSEDPIITLLQDYSELNSTHVDILSELPSPLEFMRYVSLNRPFVIRSGASKWEATQCWNVAKLKQILKGQLINVAVTPYGNADSPLRNEEDGELLFIKPWEERQNFDEFIDFIVEQEKRKKNEDGTFHEEKEVRYAQSQNDNLHHEYLSLFPYVENDIPWARIALQKSPDAINIWLGNSHSVTALHKDNYENIYVQVLGQKHFVLVPPIAYPGVCEKFLTPASYVKNPDGEWDIRREGGPKIPFPTWDIDTHSNVRWQRNKYSELISPIRITLEEGDMLYLPTLWYHKVSQSCSEQGICCAINYWYSLPV</sequence>
<dbReference type="InterPro" id="IPR041667">
    <property type="entry name" value="Cupin_8"/>
</dbReference>
<gene>
    <name evidence="2" type="ORF">GcC1_137005</name>
</gene>
<feature type="domain" description="JmjC" evidence="1">
    <location>
        <begin position="142"/>
        <end position="312"/>
    </location>
</feature>
<reference evidence="2 3" key="1">
    <citation type="journal article" date="2018" name="BMC Genomics">
        <title>Comparative genome analyses reveal sequence features reflecting distinct modes of host-adaptation between dicot and monocot powdery mildew.</title>
        <authorList>
            <person name="Wu Y."/>
            <person name="Ma X."/>
            <person name="Pan Z."/>
            <person name="Kale S.D."/>
            <person name="Song Y."/>
            <person name="King H."/>
            <person name="Zhang Q."/>
            <person name="Presley C."/>
            <person name="Deng X."/>
            <person name="Wei C.I."/>
            <person name="Xiao S."/>
        </authorList>
    </citation>
    <scope>NUCLEOTIDE SEQUENCE [LARGE SCALE GENOMIC DNA]</scope>
    <source>
        <strain evidence="2">UCSC1</strain>
    </source>
</reference>
<dbReference type="Gene3D" id="2.60.120.10">
    <property type="entry name" value="Jelly Rolls"/>
    <property type="match status" value="1"/>
</dbReference>
<dbReference type="InterPro" id="IPR014710">
    <property type="entry name" value="RmlC-like_jellyroll"/>
</dbReference>
<dbReference type="EMBL" id="MCBR01013718">
    <property type="protein sequence ID" value="RKF63737.1"/>
    <property type="molecule type" value="Genomic_DNA"/>
</dbReference>
<name>A0A420I266_9PEZI</name>
<protein>
    <submittedName>
        <fullName evidence="2">JmjC domain-containing protein 7</fullName>
    </submittedName>
</protein>
<dbReference type="SMART" id="SM00558">
    <property type="entry name" value="JmjC"/>
    <property type="match status" value="1"/>
</dbReference>
<evidence type="ECO:0000313" key="3">
    <source>
        <dbReference type="Proteomes" id="UP000285405"/>
    </source>
</evidence>
<proteinExistence type="predicted"/>